<protein>
    <submittedName>
        <fullName evidence="1">Uncharacterized protein</fullName>
    </submittedName>
</protein>
<proteinExistence type="predicted"/>
<keyword evidence="2" id="KW-1185">Reference proteome</keyword>
<sequence>MRVTHLSSRTLRETLWPLLDDDIQACRDFPNADEIEFFHVRTPNPSGPQPTSWLLMSDEERAEIRPQHRLRLLPGGAARFTRHESEEAA</sequence>
<dbReference type="EMBL" id="VOBR01000007">
    <property type="protein sequence ID" value="TWP51718.1"/>
    <property type="molecule type" value="Genomic_DNA"/>
</dbReference>
<gene>
    <name evidence="1" type="ORF">FKR81_12685</name>
</gene>
<dbReference type="AlphaFoldDB" id="A0A563EW14"/>
<dbReference type="RefSeq" id="WP_146351340.1">
    <property type="nucleotide sequence ID" value="NZ_VOBR01000007.1"/>
</dbReference>
<comment type="caution">
    <text evidence="1">The sequence shown here is derived from an EMBL/GenBank/DDBJ whole genome shotgun (WGS) entry which is preliminary data.</text>
</comment>
<dbReference type="Proteomes" id="UP000316639">
    <property type="component" value="Unassembled WGS sequence"/>
</dbReference>
<evidence type="ECO:0000313" key="2">
    <source>
        <dbReference type="Proteomes" id="UP000316639"/>
    </source>
</evidence>
<name>A0A563EW14_9PSEU</name>
<evidence type="ECO:0000313" key="1">
    <source>
        <dbReference type="EMBL" id="TWP51718.1"/>
    </source>
</evidence>
<accession>A0A563EW14</accession>
<reference evidence="1 2" key="1">
    <citation type="submission" date="2019-07" db="EMBL/GenBank/DDBJ databases">
        <title>Lentzea xizangensis sp. nov., isolated from Qinghai-Tibetan Plateau Soils.</title>
        <authorList>
            <person name="Huang J."/>
        </authorList>
    </citation>
    <scope>NUCLEOTIDE SEQUENCE [LARGE SCALE GENOMIC DNA]</scope>
    <source>
        <strain evidence="1 2">FXJ1.1311</strain>
    </source>
</reference>
<organism evidence="1 2">
    <name type="scientific">Lentzea tibetensis</name>
    <dbReference type="NCBI Taxonomy" id="2591470"/>
    <lineage>
        <taxon>Bacteria</taxon>
        <taxon>Bacillati</taxon>
        <taxon>Actinomycetota</taxon>
        <taxon>Actinomycetes</taxon>
        <taxon>Pseudonocardiales</taxon>
        <taxon>Pseudonocardiaceae</taxon>
        <taxon>Lentzea</taxon>
    </lineage>
</organism>